<dbReference type="RefSeq" id="WP_264516246.1">
    <property type="nucleotide sequence ID" value="NZ_JAPDDR010000017.1"/>
</dbReference>
<evidence type="ECO:0000256" key="1">
    <source>
        <dbReference type="SAM" id="MobiDB-lite"/>
    </source>
</evidence>
<comment type="caution">
    <text evidence="2">The sequence shown here is derived from an EMBL/GenBank/DDBJ whole genome shotgun (WGS) entry which is preliminary data.</text>
</comment>
<evidence type="ECO:0000313" key="2">
    <source>
        <dbReference type="EMBL" id="MCW1916662.1"/>
    </source>
</evidence>
<dbReference type="Proteomes" id="UP001165653">
    <property type="component" value="Unassembled WGS sequence"/>
</dbReference>
<gene>
    <name evidence="2" type="ORF">OJ996_23955</name>
</gene>
<keyword evidence="3" id="KW-1185">Reference proteome</keyword>
<evidence type="ECO:0008006" key="4">
    <source>
        <dbReference type="Google" id="ProtNLM"/>
    </source>
</evidence>
<sequence>MTPGFPKKLAVSVSVLTIAAAGIYSFDRSGHSSATAEAITPPGPLRSSATARANADSDTGRLLEELKSLTASGELSDFQAFQTAIRSLAKIDPQAASDFAASLENGSIREIALHRVAQEWAGRDPQAAARWANDLRNQEERGMLLNGIFSEVSQSDPAKSIQMAETYDLLSFAPGMTANLVGRWATRDYDSALHWAEAQAPGTAREEIFARLAVIRCATSPEDAASLISDLVSTGGAQEEAAITIVSRWATTDPEAAKAWANSFEAGALRDRALNEVILVSAAKRPVP</sequence>
<organism evidence="2 3">
    <name type="scientific">Luteolibacter rhizosphaerae</name>
    <dbReference type="NCBI Taxonomy" id="2989719"/>
    <lineage>
        <taxon>Bacteria</taxon>
        <taxon>Pseudomonadati</taxon>
        <taxon>Verrucomicrobiota</taxon>
        <taxon>Verrucomicrobiia</taxon>
        <taxon>Verrucomicrobiales</taxon>
        <taxon>Verrucomicrobiaceae</taxon>
        <taxon>Luteolibacter</taxon>
    </lineage>
</organism>
<feature type="region of interest" description="Disordered" evidence="1">
    <location>
        <begin position="33"/>
        <end position="53"/>
    </location>
</feature>
<dbReference type="EMBL" id="JAPDDR010000017">
    <property type="protein sequence ID" value="MCW1916662.1"/>
    <property type="molecule type" value="Genomic_DNA"/>
</dbReference>
<reference evidence="2" key="1">
    <citation type="submission" date="2022-10" db="EMBL/GenBank/DDBJ databases">
        <title>Luteolibacter sp. GHJ8, whole genome shotgun sequencing project.</title>
        <authorList>
            <person name="Zhao G."/>
            <person name="Shen L."/>
        </authorList>
    </citation>
    <scope>NUCLEOTIDE SEQUENCE</scope>
    <source>
        <strain evidence="2">GHJ8</strain>
    </source>
</reference>
<accession>A0ABT3G9Y5</accession>
<protein>
    <recommendedName>
        <fullName evidence="4">HEAT repeat domain-containing protein</fullName>
    </recommendedName>
</protein>
<name>A0ABT3G9Y5_9BACT</name>
<proteinExistence type="predicted"/>
<evidence type="ECO:0000313" key="3">
    <source>
        <dbReference type="Proteomes" id="UP001165653"/>
    </source>
</evidence>